<evidence type="ECO:0000259" key="1">
    <source>
        <dbReference type="Pfam" id="PF01261"/>
    </source>
</evidence>
<organism evidence="2 3">
    <name type="scientific">Pyrrhoderma noxium</name>
    <dbReference type="NCBI Taxonomy" id="2282107"/>
    <lineage>
        <taxon>Eukaryota</taxon>
        <taxon>Fungi</taxon>
        <taxon>Dikarya</taxon>
        <taxon>Basidiomycota</taxon>
        <taxon>Agaricomycotina</taxon>
        <taxon>Agaricomycetes</taxon>
        <taxon>Hymenochaetales</taxon>
        <taxon>Hymenochaetaceae</taxon>
        <taxon>Pyrrhoderma</taxon>
    </lineage>
</organism>
<dbReference type="PANTHER" id="PTHR12110">
    <property type="entry name" value="HYDROXYPYRUVATE ISOMERASE"/>
    <property type="match status" value="1"/>
</dbReference>
<dbReference type="PANTHER" id="PTHR12110:SF56">
    <property type="entry name" value="DEHYDRATASE, PUTATIVE (AFU_ORTHOLOGUE AFUA_6G08740)-RELATED"/>
    <property type="match status" value="1"/>
</dbReference>
<dbReference type="AlphaFoldDB" id="A0A286U7F9"/>
<gene>
    <name evidence="2" type="ORF">PNOK_0927100</name>
</gene>
<dbReference type="InterPro" id="IPR036237">
    <property type="entry name" value="Xyl_isomerase-like_sf"/>
</dbReference>
<dbReference type="Gene3D" id="3.20.20.150">
    <property type="entry name" value="Divalent-metal-dependent TIM barrel enzymes"/>
    <property type="match status" value="1"/>
</dbReference>
<sequence>MSESLDFDSLQEISVAYATASAGMHPSHSLPAKLSAISQAGFKWTEIAFPDLESFISSRKTKYRKIDSNGEGDIDELLKATEEISNLCQRLELRVLTLMPFSRFEGYSNDYVMNHGLKRAETWFKVMKALKCTMLQLGSSDDPYISHDFDLMVINLQTLADAAAKQRPPISIAYEMWAWGTYVNTWEHTWTICSHVSRPNFGLCLDTFQISAPYLTKTLSIESTNSSTAPPSSLEDSLHHLTETLKSHTDKIFYLQISDGRFVSKEILIHQANEQQIQPLYAYSNAYRPLPFQTRILGSEFGLVPVMKILRAVLATGWRGPWSYEVFFAEDQNRDDPDIPSRWANDAMNAHTRIIAEISE</sequence>
<keyword evidence="3" id="KW-1185">Reference proteome</keyword>
<dbReference type="InParanoid" id="A0A286U7F9"/>
<dbReference type="GO" id="GO:0016853">
    <property type="term" value="F:isomerase activity"/>
    <property type="evidence" value="ECO:0007669"/>
    <property type="project" value="UniProtKB-KW"/>
</dbReference>
<comment type="caution">
    <text evidence="2">The sequence shown here is derived from an EMBL/GenBank/DDBJ whole genome shotgun (WGS) entry which is preliminary data.</text>
</comment>
<name>A0A286U7F9_9AGAM</name>
<dbReference type="InterPro" id="IPR013022">
    <property type="entry name" value="Xyl_isomerase-like_TIM-brl"/>
</dbReference>
<dbReference type="SUPFAM" id="SSF51658">
    <property type="entry name" value="Xylose isomerase-like"/>
    <property type="match status" value="1"/>
</dbReference>
<dbReference type="InterPro" id="IPR050312">
    <property type="entry name" value="IolE/XylAMocC-like"/>
</dbReference>
<reference evidence="2 3" key="1">
    <citation type="journal article" date="2017" name="Mol. Ecol.">
        <title>Comparative and population genomic landscape of Phellinus noxius: A hypervariable fungus causing root rot in trees.</title>
        <authorList>
            <person name="Chung C.L."/>
            <person name="Lee T.J."/>
            <person name="Akiba M."/>
            <person name="Lee H.H."/>
            <person name="Kuo T.H."/>
            <person name="Liu D."/>
            <person name="Ke H.M."/>
            <person name="Yokoi T."/>
            <person name="Roa M.B."/>
            <person name="Lu M.J."/>
            <person name="Chang Y.Y."/>
            <person name="Ann P.J."/>
            <person name="Tsai J.N."/>
            <person name="Chen C.Y."/>
            <person name="Tzean S.S."/>
            <person name="Ota Y."/>
            <person name="Hattori T."/>
            <person name="Sahashi N."/>
            <person name="Liou R.F."/>
            <person name="Kikuchi T."/>
            <person name="Tsai I.J."/>
        </authorList>
    </citation>
    <scope>NUCLEOTIDE SEQUENCE [LARGE SCALE GENOMIC DNA]</scope>
    <source>
        <strain evidence="2 3">FFPRI411160</strain>
    </source>
</reference>
<dbReference type="Proteomes" id="UP000217199">
    <property type="component" value="Unassembled WGS sequence"/>
</dbReference>
<dbReference type="EMBL" id="NBII01000010">
    <property type="protein sequence ID" value="PAV15507.1"/>
    <property type="molecule type" value="Genomic_DNA"/>
</dbReference>
<protein>
    <submittedName>
        <fullName evidence="2">Xylose isomerase</fullName>
    </submittedName>
</protein>
<evidence type="ECO:0000313" key="2">
    <source>
        <dbReference type="EMBL" id="PAV15507.1"/>
    </source>
</evidence>
<proteinExistence type="predicted"/>
<keyword evidence="2" id="KW-0413">Isomerase</keyword>
<evidence type="ECO:0000313" key="3">
    <source>
        <dbReference type="Proteomes" id="UP000217199"/>
    </source>
</evidence>
<dbReference type="STRING" id="2282107.A0A286U7F9"/>
<accession>A0A286U7F9</accession>
<dbReference type="Pfam" id="PF01261">
    <property type="entry name" value="AP_endonuc_2"/>
    <property type="match status" value="1"/>
</dbReference>
<dbReference type="OrthoDB" id="5360893at2759"/>
<feature type="domain" description="Xylose isomerase-like TIM barrel" evidence="1">
    <location>
        <begin position="36"/>
        <end position="335"/>
    </location>
</feature>